<protein>
    <submittedName>
        <fullName evidence="1">Uncharacterized protein</fullName>
    </submittedName>
</protein>
<reference evidence="1 2" key="1">
    <citation type="submission" date="2018-06" db="EMBL/GenBank/DDBJ databases">
        <authorList>
            <consortium name="Pathogen Informatics"/>
            <person name="Doyle S."/>
        </authorList>
    </citation>
    <scope>NUCLEOTIDE SEQUENCE [LARGE SCALE GENOMIC DNA]</scope>
    <source>
        <strain evidence="1 2">NCTC10476</strain>
    </source>
</reference>
<gene>
    <name evidence="1" type="ORF">NCTC10476_02646</name>
</gene>
<accession>A0A380QRJ9</accession>
<dbReference type="EMBL" id="UHJG01000001">
    <property type="protein sequence ID" value="SUQ01295.1"/>
    <property type="molecule type" value="Genomic_DNA"/>
</dbReference>
<dbReference type="Proteomes" id="UP000255169">
    <property type="component" value="Unassembled WGS sequence"/>
</dbReference>
<proteinExistence type="predicted"/>
<dbReference type="AlphaFoldDB" id="A0A380QRJ9"/>
<name>A0A380QRJ9_YERRU</name>
<evidence type="ECO:0000313" key="2">
    <source>
        <dbReference type="Proteomes" id="UP000255169"/>
    </source>
</evidence>
<keyword evidence="2" id="KW-1185">Reference proteome</keyword>
<sequence length="57" mass="6505">MRVRNCHRAAIIRIYPYKEEGDFILLGNTDTGTRKCRIDNKLIIRGLNTGSTKAEPD</sequence>
<evidence type="ECO:0000313" key="1">
    <source>
        <dbReference type="EMBL" id="SUQ01295.1"/>
    </source>
</evidence>
<organism evidence="1 2">
    <name type="scientific">Yersinia ruckeri</name>
    <dbReference type="NCBI Taxonomy" id="29486"/>
    <lineage>
        <taxon>Bacteria</taxon>
        <taxon>Pseudomonadati</taxon>
        <taxon>Pseudomonadota</taxon>
        <taxon>Gammaproteobacteria</taxon>
        <taxon>Enterobacterales</taxon>
        <taxon>Yersiniaceae</taxon>
        <taxon>Yersinia</taxon>
    </lineage>
</organism>